<dbReference type="InterPro" id="IPR003445">
    <property type="entry name" value="Cat_transpt"/>
</dbReference>
<keyword evidence="5 8" id="KW-1133">Transmembrane helix</keyword>
<keyword evidence="6" id="KW-0406">Ion transport</keyword>
<comment type="subcellular location">
    <subcellularLocation>
        <location evidence="1">Cell membrane</location>
        <topology evidence="1">Multi-pass membrane protein</topology>
    </subcellularLocation>
</comment>
<evidence type="ECO:0000256" key="7">
    <source>
        <dbReference type="ARBA" id="ARBA00023136"/>
    </source>
</evidence>
<dbReference type="EMBL" id="QGQD01000055">
    <property type="protein sequence ID" value="TLD00449.1"/>
    <property type="molecule type" value="Genomic_DNA"/>
</dbReference>
<dbReference type="GO" id="GO:0005886">
    <property type="term" value="C:plasma membrane"/>
    <property type="evidence" value="ECO:0007669"/>
    <property type="project" value="UniProtKB-SubCell"/>
</dbReference>
<evidence type="ECO:0000256" key="1">
    <source>
        <dbReference type="ARBA" id="ARBA00004651"/>
    </source>
</evidence>
<gene>
    <name evidence="9" type="primary">ktrB_3</name>
    <name evidence="9" type="ORF">DSM106044_02760</name>
</gene>
<feature type="transmembrane region" description="Helical" evidence="8">
    <location>
        <begin position="341"/>
        <end position="366"/>
    </location>
</feature>
<keyword evidence="10" id="KW-1185">Reference proteome</keyword>
<evidence type="ECO:0000256" key="8">
    <source>
        <dbReference type="SAM" id="Phobius"/>
    </source>
</evidence>
<evidence type="ECO:0000313" key="9">
    <source>
        <dbReference type="EMBL" id="TLD00449.1"/>
    </source>
</evidence>
<keyword evidence="7 8" id="KW-0472">Membrane</keyword>
<evidence type="ECO:0000256" key="5">
    <source>
        <dbReference type="ARBA" id="ARBA00022989"/>
    </source>
</evidence>
<evidence type="ECO:0000256" key="2">
    <source>
        <dbReference type="ARBA" id="ARBA00022448"/>
    </source>
</evidence>
<feature type="transmembrane region" description="Helical" evidence="8">
    <location>
        <begin position="222"/>
        <end position="241"/>
    </location>
</feature>
<proteinExistence type="predicted"/>
<dbReference type="PANTHER" id="PTHR32024:SF1">
    <property type="entry name" value="KTR SYSTEM POTASSIUM UPTAKE PROTEIN B"/>
    <property type="match status" value="1"/>
</dbReference>
<evidence type="ECO:0000313" key="10">
    <source>
        <dbReference type="Proteomes" id="UP000306509"/>
    </source>
</evidence>
<dbReference type="GO" id="GO:0030001">
    <property type="term" value="P:metal ion transport"/>
    <property type="evidence" value="ECO:0007669"/>
    <property type="project" value="UniProtKB-ARBA"/>
</dbReference>
<feature type="transmembrane region" description="Helical" evidence="8">
    <location>
        <begin position="183"/>
        <end position="202"/>
    </location>
</feature>
<feature type="transmembrane region" description="Helical" evidence="8">
    <location>
        <begin position="397"/>
        <end position="417"/>
    </location>
</feature>
<evidence type="ECO:0000256" key="3">
    <source>
        <dbReference type="ARBA" id="ARBA00022475"/>
    </source>
</evidence>
<keyword evidence="4 8" id="KW-0812">Transmembrane</keyword>
<comment type="caution">
    <text evidence="9">The sequence shown here is derived from an EMBL/GenBank/DDBJ whole genome shotgun (WGS) entry which is preliminary data.</text>
</comment>
<name>A0A4U8Q7G7_9FIRM</name>
<reference evidence="9 10" key="1">
    <citation type="journal article" date="2019" name="Anaerobe">
        <title>Detection of Robinsoniella peoriensis in multiple bone samples of a trauma patient.</title>
        <authorList>
            <person name="Schrottner P."/>
            <person name="Hartwich K."/>
            <person name="Bunk B."/>
            <person name="Schober I."/>
            <person name="Helbig S."/>
            <person name="Rudolph W.W."/>
            <person name="Gunzer F."/>
        </authorList>
    </citation>
    <scope>NUCLEOTIDE SEQUENCE [LARGE SCALE GENOMIC DNA]</scope>
    <source>
        <strain evidence="9 10">DSM 106044</strain>
    </source>
</reference>
<dbReference type="STRING" id="180332.GCA_000797495_04125"/>
<organism evidence="9 10">
    <name type="scientific">Robinsoniella peoriensis</name>
    <dbReference type="NCBI Taxonomy" id="180332"/>
    <lineage>
        <taxon>Bacteria</taxon>
        <taxon>Bacillati</taxon>
        <taxon>Bacillota</taxon>
        <taxon>Clostridia</taxon>
        <taxon>Lachnospirales</taxon>
        <taxon>Lachnospiraceae</taxon>
        <taxon>Robinsoniella</taxon>
    </lineage>
</organism>
<dbReference type="GO" id="GO:0008324">
    <property type="term" value="F:monoatomic cation transmembrane transporter activity"/>
    <property type="evidence" value="ECO:0007669"/>
    <property type="project" value="InterPro"/>
</dbReference>
<evidence type="ECO:0000256" key="4">
    <source>
        <dbReference type="ARBA" id="ARBA00022692"/>
    </source>
</evidence>
<accession>A0A4U8Q7G7</accession>
<dbReference type="Pfam" id="PF02386">
    <property type="entry name" value="TrkH"/>
    <property type="match status" value="1"/>
</dbReference>
<feature type="transmembrane region" description="Helical" evidence="8">
    <location>
        <begin position="289"/>
        <end position="315"/>
    </location>
</feature>
<dbReference type="AlphaFoldDB" id="A0A4U8Q7G7"/>
<evidence type="ECO:0000256" key="6">
    <source>
        <dbReference type="ARBA" id="ARBA00023065"/>
    </source>
</evidence>
<keyword evidence="2" id="KW-0813">Transport</keyword>
<sequence>MQIIALGFFLLIMGGTLLLMLPVSSRNGTVTPFLDCMFTATSASCVTGLVVVDTYTHWSLFGQIVIITMIQIGGLGFMTFGVLLAMAMHRRIGLRERGLISESLNAMQLGGVVGFVKKILIGTLIIEGTGAILLSIRFIPEFGLIEGVGNGIFHSISAFCNAGFDLMGKYEPYASLTQYSGDWLVNLTIMSLVIIGGIGFLVWDDIIIHKWHFKKFHVHSKIVIITTGILVFGGAFLFAIFERNNLSAHMGNGEAFLTAMFDSVTARTAGFNTTDTAALSQSSKLLTTILMFIGGSPGSTAGGIKTTTVVVFIMYMRASMMRTRGINIFKRRIDDEAIKKASAVLCINLILSLGAVMLICTIQPLLLTDVMFEAMSGIGTVGMTTGITRELLPVSRIAVMILMYCGRLGSLSFALSFTERKKISPIELPQEKILVG</sequence>
<protein>
    <submittedName>
        <fullName evidence="9">Ktr system potassium uptake protein B</fullName>
    </submittedName>
</protein>
<dbReference type="PANTHER" id="PTHR32024">
    <property type="entry name" value="TRK SYSTEM POTASSIUM UPTAKE PROTEIN TRKG-RELATED"/>
    <property type="match status" value="1"/>
</dbReference>
<keyword evidence="3" id="KW-1003">Cell membrane</keyword>
<feature type="transmembrane region" description="Helical" evidence="8">
    <location>
        <begin position="60"/>
        <end position="87"/>
    </location>
</feature>
<dbReference type="Proteomes" id="UP000306509">
    <property type="component" value="Unassembled WGS sequence"/>
</dbReference>